<evidence type="ECO:0008006" key="4">
    <source>
        <dbReference type="Google" id="ProtNLM"/>
    </source>
</evidence>
<feature type="transmembrane region" description="Helical" evidence="1">
    <location>
        <begin position="84"/>
        <end position="105"/>
    </location>
</feature>
<evidence type="ECO:0000313" key="2">
    <source>
        <dbReference type="EMBL" id="AHF80247.1"/>
    </source>
</evidence>
<feature type="transmembrane region" description="Helical" evidence="1">
    <location>
        <begin position="168"/>
        <end position="186"/>
    </location>
</feature>
<organism evidence="2 3">
    <name type="scientific">Thermococcus paralvinellae</name>
    <dbReference type="NCBI Taxonomy" id="582419"/>
    <lineage>
        <taxon>Archaea</taxon>
        <taxon>Methanobacteriati</taxon>
        <taxon>Methanobacteriota</taxon>
        <taxon>Thermococci</taxon>
        <taxon>Thermococcales</taxon>
        <taxon>Thermococcaceae</taxon>
        <taxon>Thermococcus</taxon>
    </lineage>
</organism>
<keyword evidence="3" id="KW-1185">Reference proteome</keyword>
<accession>W0I670</accession>
<feature type="transmembrane region" description="Helical" evidence="1">
    <location>
        <begin position="32"/>
        <end position="54"/>
    </location>
</feature>
<feature type="transmembrane region" description="Helical" evidence="1">
    <location>
        <begin position="117"/>
        <end position="139"/>
    </location>
</feature>
<gene>
    <name evidence="2" type="ORF">TES1_0861</name>
</gene>
<keyword evidence="1" id="KW-1133">Transmembrane helix</keyword>
<dbReference type="Proteomes" id="UP000019027">
    <property type="component" value="Chromosome"/>
</dbReference>
<dbReference type="KEGG" id="ths:TES1_0861"/>
<name>W0I670_9EURY</name>
<dbReference type="STRING" id="582419.TES1_0861"/>
<reference evidence="2 3" key="1">
    <citation type="journal article" date="2014" name="Int. J. Syst. Evol. Microbiol.">
        <title>Thermococcus paralvinellae sp. nov. and Thermococcus cleftensis sp. nov. of hyperthermophilic heterotrophs from deep-sea hydrothermal vents.</title>
        <authorList>
            <person name="Hensley S.A."/>
            <person name="Jung J.H."/>
            <person name="Park C.S."/>
            <person name="Holden J.F."/>
        </authorList>
    </citation>
    <scope>NUCLEOTIDE SEQUENCE [LARGE SCALE GENOMIC DNA]</scope>
    <source>
        <strain evidence="2 3">ES1</strain>
    </source>
</reference>
<evidence type="ECO:0000313" key="3">
    <source>
        <dbReference type="Proteomes" id="UP000019027"/>
    </source>
</evidence>
<keyword evidence="1" id="KW-0812">Transmembrane</keyword>
<dbReference type="EMBL" id="CP006965">
    <property type="protein sequence ID" value="AHF80247.1"/>
    <property type="molecule type" value="Genomic_DNA"/>
</dbReference>
<sequence>MKGSKIAVLMLLFLLILPLILADDDYEEDRAEFAGLAEVGFVLITIGVLFYSTVKRTPFMDFRKGKISIAISPEMPFLRVRAPITPLGVHQILAIVGSLLTVPHFLSCQDYTTPFGITGLLLGVSLLIENVSGFYGRYLHAKIERLRVKVDNPLLKELLKKFRLWRKLHITWTVIMYLLLALHVALAD</sequence>
<proteinExistence type="predicted"/>
<protein>
    <recommendedName>
        <fullName evidence="4">DUF4149 domain-containing protein</fullName>
    </recommendedName>
</protein>
<dbReference type="HOGENOM" id="CLU_1438180_0_0_2"/>
<dbReference type="OrthoDB" id="101671at2157"/>
<dbReference type="AlphaFoldDB" id="W0I670"/>
<keyword evidence="1" id="KW-0472">Membrane</keyword>
<evidence type="ECO:0000256" key="1">
    <source>
        <dbReference type="SAM" id="Phobius"/>
    </source>
</evidence>
<dbReference type="RefSeq" id="WP_042680617.1">
    <property type="nucleotide sequence ID" value="NZ_CP006965.1"/>
</dbReference>
<dbReference type="GeneID" id="24906603"/>